<evidence type="ECO:0000313" key="2">
    <source>
        <dbReference type="EMBL" id="MFC4390816.1"/>
    </source>
</evidence>
<reference evidence="3" key="1">
    <citation type="journal article" date="2019" name="Int. J. Syst. Evol. Microbiol.">
        <title>The Global Catalogue of Microorganisms (GCM) 10K type strain sequencing project: providing services to taxonomists for standard genome sequencing and annotation.</title>
        <authorList>
            <consortium name="The Broad Institute Genomics Platform"/>
            <consortium name="The Broad Institute Genome Sequencing Center for Infectious Disease"/>
            <person name="Wu L."/>
            <person name="Ma J."/>
        </authorList>
    </citation>
    <scope>NUCLEOTIDE SEQUENCE [LARGE SCALE GENOMIC DNA]</scope>
    <source>
        <strain evidence="3">CGMCC 1.15345</strain>
    </source>
</reference>
<evidence type="ECO:0000313" key="3">
    <source>
        <dbReference type="Proteomes" id="UP001595719"/>
    </source>
</evidence>
<organism evidence="2 3">
    <name type="scientific">Flavobacterium quisquiliarum</name>
    <dbReference type="NCBI Taxonomy" id="1834436"/>
    <lineage>
        <taxon>Bacteria</taxon>
        <taxon>Pseudomonadati</taxon>
        <taxon>Bacteroidota</taxon>
        <taxon>Flavobacteriia</taxon>
        <taxon>Flavobacteriales</taxon>
        <taxon>Flavobacteriaceae</taxon>
        <taxon>Flavobacterium</taxon>
    </lineage>
</organism>
<comment type="caution">
    <text evidence="2">The sequence shown here is derived from an EMBL/GenBank/DDBJ whole genome shotgun (WGS) entry which is preliminary data.</text>
</comment>
<sequence length="1309" mass="129639">MKNKILFTLLLLSSFVTYSQVGIGTPTPNSSSQLEVAATNRGVLIPRINLTSSTDVSTIAGGNVNSLLIFNTATISDIKPGYYYWFDNKWNRIVVSGETAVPAGSVIYNSVNQTFSYIDNSGNSQVIDFSPIVKANETITNQIQNTATGAITYTNEAGNSTTSQVVSANTGNLLKAGTDGGAMLDVAAIPVNPTTVSNASTGNIATVTVNGIASTGAPIVNLNETSLSGTSLTTTVNGVSSTALDLSPILASGTTNTLGLVGNTLTSNVNGISSTSNAVSGLSNASTGNTATVTVNGITSTGAPIVNLNETSLTGTSLTTTVNGVASTPLDLSPILASGTTNTLDLAGNILTSNVNGVSSTSDAVSGVSNASTGNTATVTVNGITSTGAPIVNLNETSLSGTILTTTVNGVASTALDLAPAISASQTVTNLVQTASTGVITYTNESGTNQTANVTSTNAGNILTVGTDGGSLFTPASLSDATSVSNSSTVNTATVTVNGKTSTGAPIVNLNETSLSGTSLTTIVNGVSSTALDLSPILASGTTNALSLVGNTLTSNVNGVSSTSNAVSGVSNSSTGNTATVTVNGITSTGAPIVNLNETALSGTSLTTTVNGVSSTALDLAPAISASQTVTNLVQTASNGVITYTNESGANQTANVISTNAGNILTVGTDGGSLFTPTSLADATSVSNSSTGNTATVTVNGKTSTGALIVNLNETSLSGTSLTTSVNGVASTALDLAPAISASQTVTDLVQTASTGVITYTNESGANQTANVTSTNTDNILTVGTDGGSLLTSTSLADATSVSNSSTGNTATVTVNGKTSTGAPIVNSNTLTAANGNLVSTVNGVATTPEVSVLIAANNGLTATNGNVQLDGSLIKPTIIATDATNTLAISGLQPSAATTDLIVVADNTGVLKTKTLASLNANNWNLLGNAGTDPLTNFLGTTDNVPLHFRINNTNAGKITNDTFTTALGYNTLSPTATGVYNTTIGTNTLNKLTSGSYNTVFGVSSAENLTTGSNNTALGINSLQNNISGNYNVGVGANAFQAVNSGNGNVGLGNSVGFLRTGNQNIAIGFSADDLGTTGSNNLVIGVGNNTSSPTVSNEMNIANTLFATSINGAIGTGSVGIAVQAPTATLDVNGNARVRDLPAGLATDDIVTTDADGNLRTITPSVLVPVTTVSNTSSVNALSTTVNGVKGNDVNIINSNTLTAPNGNLVSTVNGVATTPEIPVLIAANNGLTAINGNVQLDGSLIKPTAIATDATNTLAISGLQSSASGTDLIVVADNTGVLKTKTLASLNANNWNLMGNAGTDP</sequence>
<keyword evidence="3" id="KW-1185">Reference proteome</keyword>
<proteinExistence type="predicted"/>
<gene>
    <name evidence="2" type="ORF">ACFOY0_07410</name>
</gene>
<name>A0ABV8W2A9_9FLAO</name>
<feature type="chain" id="PRO_5046477703" evidence="1">
    <location>
        <begin position="20"/>
        <end position="1309"/>
    </location>
</feature>
<dbReference type="RefSeq" id="WP_179005598.1">
    <property type="nucleotide sequence ID" value="NZ_JBHSCO010000002.1"/>
</dbReference>
<evidence type="ECO:0000256" key="1">
    <source>
        <dbReference type="SAM" id="SignalP"/>
    </source>
</evidence>
<keyword evidence="1" id="KW-0732">Signal</keyword>
<feature type="signal peptide" evidence="1">
    <location>
        <begin position="1"/>
        <end position="19"/>
    </location>
</feature>
<dbReference type="Proteomes" id="UP001595719">
    <property type="component" value="Unassembled WGS sequence"/>
</dbReference>
<dbReference type="EMBL" id="JBHSCO010000002">
    <property type="protein sequence ID" value="MFC4390816.1"/>
    <property type="molecule type" value="Genomic_DNA"/>
</dbReference>
<accession>A0ABV8W2A9</accession>
<protein>
    <submittedName>
        <fullName evidence="2">S-layer family protein</fullName>
    </submittedName>
</protein>